<feature type="transmembrane region" description="Helical" evidence="10">
    <location>
        <begin position="79"/>
        <end position="104"/>
    </location>
</feature>
<dbReference type="GO" id="GO:0044780">
    <property type="term" value="P:bacterial-type flagellum assembly"/>
    <property type="evidence" value="ECO:0007669"/>
    <property type="project" value="UniProtKB-UniRule"/>
</dbReference>
<organism evidence="11 12">
    <name type="scientific">Rhodocyclus tenuis</name>
    <name type="common">Rhodospirillum tenue</name>
    <dbReference type="NCBI Taxonomy" id="1066"/>
    <lineage>
        <taxon>Bacteria</taxon>
        <taxon>Pseudomonadati</taxon>
        <taxon>Pseudomonadota</taxon>
        <taxon>Betaproteobacteria</taxon>
        <taxon>Rhodocyclales</taxon>
        <taxon>Rhodocyclaceae</taxon>
        <taxon>Rhodocyclus</taxon>
    </lineage>
</organism>
<dbReference type="GO" id="GO:0009425">
    <property type="term" value="C:bacterial-type flagellum basal body"/>
    <property type="evidence" value="ECO:0007669"/>
    <property type="project" value="UniProtKB-SubCell"/>
</dbReference>
<evidence type="ECO:0000256" key="6">
    <source>
        <dbReference type="ARBA" id="ARBA00022989"/>
    </source>
</evidence>
<keyword evidence="7 10" id="KW-0472">Membrane</keyword>
<dbReference type="PANTHER" id="PTHR30065:SF8">
    <property type="entry name" value="FLAGELLAR BIOSYNTHETIC PROTEIN FLIR"/>
    <property type="match status" value="1"/>
</dbReference>
<keyword evidence="6 10" id="KW-1133">Transmembrane helix</keyword>
<dbReference type="Pfam" id="PF01311">
    <property type="entry name" value="Bac_export_1"/>
    <property type="match status" value="1"/>
</dbReference>
<keyword evidence="8 10" id="KW-0975">Bacterial flagellum</keyword>
<accession>A0A6L5JW40</accession>
<dbReference type="AlphaFoldDB" id="A0A6L5JW40"/>
<evidence type="ECO:0000256" key="9">
    <source>
        <dbReference type="NCBIfam" id="TIGR01400"/>
    </source>
</evidence>
<comment type="subcellular location">
    <subcellularLocation>
        <location evidence="10">Cell membrane</location>
        <topology evidence="10">Multi-pass membrane protein</topology>
    </subcellularLocation>
    <subcellularLocation>
        <location evidence="10">Bacterial flagellum basal body</location>
    </subcellularLocation>
</comment>
<evidence type="ECO:0000256" key="5">
    <source>
        <dbReference type="ARBA" id="ARBA00022692"/>
    </source>
</evidence>
<reference evidence="11 12" key="1">
    <citation type="submission" date="2019-10" db="EMBL/GenBank/DDBJ databases">
        <title>Whole-genome sequence of the purple nonsulfur photosynthetic bacterium Rhodocyclus tenuis.</title>
        <authorList>
            <person name="Kyndt J.A."/>
            <person name="Meyer T.E."/>
        </authorList>
    </citation>
    <scope>NUCLEOTIDE SEQUENCE [LARGE SCALE GENOMIC DNA]</scope>
    <source>
        <strain evidence="11 12">DSM 110</strain>
    </source>
</reference>
<gene>
    <name evidence="11" type="primary">fliR</name>
    <name evidence="11" type="ORF">GHK24_07415</name>
</gene>
<dbReference type="GO" id="GO:0006605">
    <property type="term" value="P:protein targeting"/>
    <property type="evidence" value="ECO:0007669"/>
    <property type="project" value="UniProtKB-UniRule"/>
</dbReference>
<keyword evidence="5 10" id="KW-0812">Transmembrane</keyword>
<comment type="function">
    <text evidence="1 10">Role in flagellar biosynthesis.</text>
</comment>
<dbReference type="PRINTS" id="PR00953">
    <property type="entry name" value="TYPE3IMRPROT"/>
</dbReference>
<dbReference type="InterPro" id="IPR006303">
    <property type="entry name" value="FliR"/>
</dbReference>
<evidence type="ECO:0000256" key="7">
    <source>
        <dbReference type="ARBA" id="ARBA00023136"/>
    </source>
</evidence>
<keyword evidence="4 10" id="KW-1003">Cell membrane</keyword>
<dbReference type="PANTHER" id="PTHR30065">
    <property type="entry name" value="FLAGELLAR BIOSYNTHETIC PROTEIN FLIR"/>
    <property type="match status" value="1"/>
</dbReference>
<evidence type="ECO:0000313" key="11">
    <source>
        <dbReference type="EMBL" id="MQY51597.1"/>
    </source>
</evidence>
<feature type="transmembrane region" description="Helical" evidence="10">
    <location>
        <begin position="214"/>
        <end position="238"/>
    </location>
</feature>
<evidence type="ECO:0000256" key="8">
    <source>
        <dbReference type="ARBA" id="ARBA00023143"/>
    </source>
</evidence>
<dbReference type="NCBIfam" id="TIGR01400">
    <property type="entry name" value="fliR"/>
    <property type="match status" value="1"/>
</dbReference>
<dbReference type="OrthoDB" id="9797790at2"/>
<proteinExistence type="inferred from homology"/>
<dbReference type="InterPro" id="IPR002010">
    <property type="entry name" value="T3SS_IM_R"/>
</dbReference>
<evidence type="ECO:0000313" key="12">
    <source>
        <dbReference type="Proteomes" id="UP000480275"/>
    </source>
</evidence>
<protein>
    <recommendedName>
        <fullName evidence="3 9">Flagellar biosynthetic protein FliR</fullName>
    </recommendedName>
</protein>
<evidence type="ECO:0000256" key="10">
    <source>
        <dbReference type="RuleBase" id="RU362071"/>
    </source>
</evidence>
<evidence type="ECO:0000256" key="4">
    <source>
        <dbReference type="ARBA" id="ARBA00022475"/>
    </source>
</evidence>
<feature type="transmembrane region" description="Helical" evidence="10">
    <location>
        <begin position="125"/>
        <end position="149"/>
    </location>
</feature>
<dbReference type="Proteomes" id="UP000480275">
    <property type="component" value="Unassembled WGS sequence"/>
</dbReference>
<evidence type="ECO:0000256" key="1">
    <source>
        <dbReference type="ARBA" id="ARBA00002578"/>
    </source>
</evidence>
<evidence type="ECO:0000256" key="3">
    <source>
        <dbReference type="ARBA" id="ARBA00021717"/>
    </source>
</evidence>
<keyword evidence="11" id="KW-0282">Flagellum</keyword>
<keyword evidence="11" id="KW-0966">Cell projection</keyword>
<feature type="transmembrane region" description="Helical" evidence="10">
    <location>
        <begin position="179"/>
        <end position="202"/>
    </location>
</feature>
<feature type="transmembrane region" description="Helical" evidence="10">
    <location>
        <begin position="12"/>
        <end position="30"/>
    </location>
</feature>
<keyword evidence="11" id="KW-0969">Cilium</keyword>
<dbReference type="EMBL" id="WIXJ01000004">
    <property type="protein sequence ID" value="MQY51597.1"/>
    <property type="molecule type" value="Genomic_DNA"/>
</dbReference>
<comment type="similarity">
    <text evidence="2 10">Belongs to the FliR/MopE/SpaR family.</text>
</comment>
<comment type="caution">
    <text evidence="11">The sequence shown here is derived from an EMBL/GenBank/DDBJ whole genome shotgun (WGS) entry which is preliminary data.</text>
</comment>
<feature type="transmembrane region" description="Helical" evidence="10">
    <location>
        <begin position="42"/>
        <end position="59"/>
    </location>
</feature>
<sequence>MISFTTAELNAWIVAFFFPLARVLALMAAAPPFNNKALTRRVRIVLAIAITLAIAPALPKIPPIDPASGTGLWILAEQLLIGYAMGFALRVTFAAVDMAGNLISMQMGLGFATSFDPQSAGQTPVLSEFLSLLAILVFMSINGHLLVLATLTQSFTVLPIAQALPGVGSWLNIANSGMVVFSSGLMLALPIIVALLITNIALGVLTRAAPQLNLFAVGFPITLSLGFGMLIIGLSYMAGPLQALFEFGMRSMLGYFVPAGA</sequence>
<evidence type="ECO:0000256" key="2">
    <source>
        <dbReference type="ARBA" id="ARBA00009772"/>
    </source>
</evidence>
<dbReference type="GO" id="GO:0005886">
    <property type="term" value="C:plasma membrane"/>
    <property type="evidence" value="ECO:0007669"/>
    <property type="project" value="UniProtKB-SubCell"/>
</dbReference>
<name>A0A6L5JW40_RHOTE</name>